<feature type="disulfide bond" evidence="25">
    <location>
        <begin position="625"/>
        <end position="646"/>
    </location>
</feature>
<evidence type="ECO:0000256" key="24">
    <source>
        <dbReference type="PIRSR" id="PIRSR001155-1"/>
    </source>
</evidence>
<dbReference type="PANTHER" id="PTHR24255:SF25">
    <property type="entry name" value="COMPLEMENT C1R SUBCOMPONENT"/>
    <property type="match status" value="1"/>
</dbReference>
<dbReference type="InterPro" id="IPR001314">
    <property type="entry name" value="Peptidase_S1A"/>
</dbReference>
<evidence type="ECO:0000256" key="17">
    <source>
        <dbReference type="ARBA" id="ARBA00022875"/>
    </source>
</evidence>
<keyword evidence="12" id="KW-0677">Repeat</keyword>
<evidence type="ECO:0000256" key="26">
    <source>
        <dbReference type="PIRSR" id="PIRSR001155-3"/>
    </source>
</evidence>
<dbReference type="SUPFAM" id="SSF50494">
    <property type="entry name" value="Trypsin-like serine proteases"/>
    <property type="match status" value="1"/>
</dbReference>
<evidence type="ECO:0000256" key="29">
    <source>
        <dbReference type="PROSITE-ProRule" id="PRU00302"/>
    </source>
</evidence>
<dbReference type="InterPro" id="IPR035914">
    <property type="entry name" value="Sperma_CUB_dom_sf"/>
</dbReference>
<feature type="domain" description="CUB" evidence="31">
    <location>
        <begin position="198"/>
        <end position="313"/>
    </location>
</feature>
<dbReference type="OrthoDB" id="6261922at2759"/>
<dbReference type="GO" id="GO:0031638">
    <property type="term" value="P:zymogen activation"/>
    <property type="evidence" value="ECO:0007669"/>
    <property type="project" value="TreeGrafter"/>
</dbReference>
<keyword evidence="15" id="KW-0720">Serine protease</keyword>
<comment type="subunit">
    <text evidence="23">Core component of the complement C1 complex, a calcium-dependent complex composed of 1 molecule of the C1Q subcomplex, 2 molecules of C1R and 2 molecules of C1S. The C1Q subcomplex is composed 18 subunits: 3 chains of C1QA, C1QB, and C1QC trimerize to form 6 collagen-like triple helices connected to six globular ligand-recognition modules. Within the C1 complex, C1R is a dimer of identical chains, each of which is activated by cleavage into two chains, heavy and light, connected by disulfide bonds.</text>
</comment>
<keyword evidence="30" id="KW-0732">Signal</keyword>
<feature type="active site" description="Charge relay system" evidence="24">
    <location>
        <position position="661"/>
    </location>
</feature>
<feature type="domain" description="Sushi" evidence="33">
    <location>
        <begin position="315"/>
        <end position="380"/>
    </location>
</feature>
<dbReference type="Ensembl" id="ENSPRET00000016719.1">
    <property type="protein sequence ID" value="ENSPREP00000016539.1"/>
    <property type="gene ID" value="ENSPREG00000011152.1"/>
</dbReference>
<feature type="binding site" evidence="27">
    <location>
        <position position="129"/>
    </location>
    <ligand>
        <name>Ca(2+)</name>
        <dbReference type="ChEBI" id="CHEBI:29108"/>
        <label>1</label>
    </ligand>
</feature>
<keyword evidence="6" id="KW-0245">EGF-like domain</keyword>
<feature type="disulfide bond" evidence="25">
    <location>
        <begin position="317"/>
        <end position="365"/>
    </location>
</feature>
<keyword evidence="18 25" id="KW-1015">Disulfide bond</keyword>
<evidence type="ECO:0000256" key="20">
    <source>
        <dbReference type="ARBA" id="ARBA00023278"/>
    </source>
</evidence>
<dbReference type="SMART" id="SM00032">
    <property type="entry name" value="CCP"/>
    <property type="match status" value="2"/>
</dbReference>
<dbReference type="CDD" id="cd00041">
    <property type="entry name" value="CUB"/>
    <property type="match status" value="2"/>
</dbReference>
<dbReference type="EC" id="3.4.21.41" evidence="4"/>
<name>A0A3P9P411_POERE</name>
<dbReference type="InterPro" id="IPR000742">
    <property type="entry name" value="EGF"/>
</dbReference>
<keyword evidence="16" id="KW-0391">Immunity</keyword>
<evidence type="ECO:0000256" key="27">
    <source>
        <dbReference type="PIRSR" id="PIRSR001155-4"/>
    </source>
</evidence>
<feature type="domain" description="Peptidase S1" evidence="32">
    <location>
        <begin position="464"/>
        <end position="710"/>
    </location>
</feature>
<reference evidence="35" key="1">
    <citation type="submission" date="2013-11" db="EMBL/GenBank/DDBJ databases">
        <title>The genomic landscape of the Guanapo guppy.</title>
        <authorList>
            <person name="Kuenstner A."/>
            <person name="Dreyer C."/>
        </authorList>
    </citation>
    <scope>NUCLEOTIDE SEQUENCE</scope>
    <source>
        <strain evidence="35">Guanapo</strain>
    </source>
</reference>
<evidence type="ECO:0000256" key="10">
    <source>
        <dbReference type="ARBA" id="ARBA00022670"/>
    </source>
</evidence>
<evidence type="ECO:0000256" key="3">
    <source>
        <dbReference type="ARBA" id="ARBA00004613"/>
    </source>
</evidence>
<feature type="domain" description="Sushi" evidence="33">
    <location>
        <begin position="381"/>
        <end position="449"/>
    </location>
</feature>
<reference evidence="34" key="2">
    <citation type="submission" date="2025-08" db="UniProtKB">
        <authorList>
            <consortium name="Ensembl"/>
        </authorList>
    </citation>
    <scope>IDENTIFICATION</scope>
    <source>
        <strain evidence="34">Guanapo</strain>
    </source>
</reference>
<keyword evidence="17" id="KW-0180">Complement pathway</keyword>
<evidence type="ECO:0000259" key="32">
    <source>
        <dbReference type="PROSITE" id="PS50240"/>
    </source>
</evidence>
<dbReference type="FunFam" id="2.40.10.10:FF:000002">
    <property type="entry name" value="Transmembrane protease serine"/>
    <property type="match status" value="1"/>
</dbReference>
<feature type="disulfide bond" evidence="25">
    <location>
        <begin position="153"/>
        <end position="170"/>
    </location>
</feature>
<evidence type="ECO:0000259" key="31">
    <source>
        <dbReference type="PROSITE" id="PS01180"/>
    </source>
</evidence>
<dbReference type="Proteomes" id="UP000242638">
    <property type="component" value="Unassembled WGS sequence"/>
</dbReference>
<keyword evidence="7" id="KW-0597">Phosphoprotein</keyword>
<keyword evidence="13" id="KW-0378">Hydrolase</keyword>
<feature type="active site" description="Charge relay system" evidence="24">
    <location>
        <position position="503"/>
    </location>
</feature>
<dbReference type="PIRSF" id="PIRSF001155">
    <property type="entry name" value="C1r_C1s_MASP"/>
    <property type="match status" value="1"/>
</dbReference>
<comment type="similarity">
    <text evidence="21">Belongs to the peptidase S1 family. CLIP subfamily.</text>
</comment>
<dbReference type="Gene3D" id="2.10.70.10">
    <property type="entry name" value="Complement Module, domain 1"/>
    <property type="match status" value="2"/>
</dbReference>
<dbReference type="CDD" id="cd00190">
    <property type="entry name" value="Tryp_SPc"/>
    <property type="match status" value="1"/>
</dbReference>
<feature type="disulfide bond" evidence="25">
    <location>
        <begin position="345"/>
        <end position="378"/>
    </location>
</feature>
<evidence type="ECO:0000256" key="12">
    <source>
        <dbReference type="ARBA" id="ARBA00022737"/>
    </source>
</evidence>
<keyword evidence="19" id="KW-0325">Glycoprotein</keyword>
<feature type="binding site" evidence="27">
    <location>
        <position position="152"/>
    </location>
    <ligand>
        <name>Ca(2+)</name>
        <dbReference type="ChEBI" id="CHEBI:29108"/>
        <label>2</label>
    </ligand>
</feature>
<feature type="disulfide bond" evidence="25">
    <location>
        <begin position="657"/>
        <end position="686"/>
    </location>
</feature>
<dbReference type="PROSITE" id="PS01180">
    <property type="entry name" value="CUB"/>
    <property type="match status" value="2"/>
</dbReference>
<keyword evidence="35" id="KW-1185">Reference proteome</keyword>
<keyword evidence="11 27" id="KW-0479">Metal-binding</keyword>
<feature type="binding site" evidence="27">
    <location>
        <position position="248"/>
    </location>
    <ligand>
        <name>Ca(2+)</name>
        <dbReference type="ChEBI" id="CHEBI:29108"/>
        <label>3</label>
    </ligand>
</feature>
<dbReference type="FunFam" id="2.40.10.10:FF:000068">
    <property type="entry name" value="transmembrane protease serine 2"/>
    <property type="match status" value="1"/>
</dbReference>
<feature type="signal peptide" evidence="30">
    <location>
        <begin position="1"/>
        <end position="25"/>
    </location>
</feature>
<evidence type="ECO:0000256" key="4">
    <source>
        <dbReference type="ARBA" id="ARBA00011907"/>
    </source>
</evidence>
<evidence type="ECO:0000256" key="9">
    <source>
        <dbReference type="ARBA" id="ARBA00022659"/>
    </source>
</evidence>
<feature type="binding site" evidence="27">
    <location>
        <position position="298"/>
    </location>
    <ligand>
        <name>Ca(2+)</name>
        <dbReference type="ChEBI" id="CHEBI:29108"/>
        <label>3</label>
    </ligand>
</feature>
<dbReference type="Pfam" id="PF00431">
    <property type="entry name" value="CUB"/>
    <property type="match status" value="2"/>
</dbReference>
<feature type="binding site" evidence="27">
    <location>
        <position position="172"/>
    </location>
    <ligand>
        <name>Ca(2+)</name>
        <dbReference type="ChEBI" id="CHEBI:29108"/>
        <label>2</label>
    </ligand>
</feature>
<dbReference type="InterPro" id="IPR024175">
    <property type="entry name" value="Pept_S1A_C1r/C1S/mannan-bd"/>
</dbReference>
<feature type="binding site" evidence="27">
    <location>
        <position position="76"/>
    </location>
    <ligand>
        <name>Ca(2+)</name>
        <dbReference type="ChEBI" id="CHEBI:29108"/>
        <label>1</label>
    </ligand>
</feature>
<dbReference type="SMART" id="SM00042">
    <property type="entry name" value="CUB"/>
    <property type="match status" value="2"/>
</dbReference>
<dbReference type="InterPro" id="IPR000859">
    <property type="entry name" value="CUB_dom"/>
</dbReference>
<dbReference type="GO" id="GO:0045087">
    <property type="term" value="P:innate immune response"/>
    <property type="evidence" value="ECO:0007669"/>
    <property type="project" value="UniProtKB-KW"/>
</dbReference>
<feature type="binding site" evidence="27">
    <location>
        <position position="149"/>
    </location>
    <ligand>
        <name>Ca(2+)</name>
        <dbReference type="ChEBI" id="CHEBI:29108"/>
        <label>2</label>
    </ligand>
</feature>
<dbReference type="PROSITE" id="PS01187">
    <property type="entry name" value="EGF_CA"/>
    <property type="match status" value="1"/>
</dbReference>
<keyword evidence="5" id="KW-0964">Secreted</keyword>
<evidence type="ECO:0000256" key="16">
    <source>
        <dbReference type="ARBA" id="ARBA00022859"/>
    </source>
</evidence>
<keyword evidence="8" id="KW-0399">Innate immunity</keyword>
<dbReference type="PROSITE" id="PS50240">
    <property type="entry name" value="TRYPSIN_DOM"/>
    <property type="match status" value="1"/>
</dbReference>
<comment type="function">
    <text evidence="22">Serine protease component of the complement C1 complex, a multiprotein complex that initiates the classical pathway of the complement system, a cascade of proteins that leads to phagocytosis and breakdown of pathogens and signaling that strengthens the adaptive immune system. C1R catalyzes the first enzymatic step in the classical complement pathway: it is activated by the C1Q subcomplex of the C1 complex, which associates with IgG or IgM immunoglobulins complexed with antigens to form antigen-antibody complexes on the surface of pathogens. Immunoglobulin-binding promotes the autocatalytic cleavage and activation of C1R. Activated C1R then cleaves and activates C1S, the second protease of the classical complement pathway. It is unclear if C1R activates C1S within single, strained C1 complexes or between neighboring C1 complexes on surfaces.</text>
</comment>
<evidence type="ECO:0000256" key="8">
    <source>
        <dbReference type="ARBA" id="ARBA00022588"/>
    </source>
</evidence>
<evidence type="ECO:0000256" key="2">
    <source>
        <dbReference type="ARBA" id="ARBA00004241"/>
    </source>
</evidence>
<feature type="disulfide bond" description="Interchain (between heavy and light chains)" evidence="25">
    <location>
        <begin position="451"/>
        <end position="577"/>
    </location>
</feature>
<dbReference type="STRING" id="8081.ENSPREP00000016539"/>
<evidence type="ECO:0000256" key="21">
    <source>
        <dbReference type="ARBA" id="ARBA00024195"/>
    </source>
</evidence>
<feature type="modified residue" description="(3R)-3-hydroxyasparagine" evidence="26">
    <location>
        <position position="172"/>
    </location>
</feature>
<dbReference type="InterPro" id="IPR001881">
    <property type="entry name" value="EGF-like_Ca-bd_dom"/>
</dbReference>
<dbReference type="FunFam" id="2.10.25.10:FF:000059">
    <property type="entry name" value="Mannan-binding lectin serine protease 1"/>
    <property type="match status" value="1"/>
</dbReference>
<dbReference type="SUPFAM" id="SSF49854">
    <property type="entry name" value="Spermadhesin, CUB domain"/>
    <property type="match status" value="2"/>
</dbReference>
<dbReference type="CDD" id="cd00033">
    <property type="entry name" value="CCP"/>
    <property type="match status" value="1"/>
</dbReference>
<protein>
    <recommendedName>
        <fullName evidence="4">complement subcomponent C1r</fullName>
        <ecNumber evidence="4">3.4.21.41</ecNumber>
    </recommendedName>
</protein>
<comment type="catalytic activity">
    <reaction evidence="1">
        <text>Selective cleavage of Lys(or Arg)-|-Ile bond in complement subcomponent C1s to form the active form of C1s (EC 3.4.21.42).</text>
        <dbReference type="EC" id="3.4.21.41"/>
    </reaction>
</comment>
<dbReference type="SUPFAM" id="SSF57196">
    <property type="entry name" value="EGF/Laminin"/>
    <property type="match status" value="1"/>
</dbReference>
<dbReference type="GeneID" id="103478000"/>
<feature type="disulfide bond" evidence="25">
    <location>
        <begin position="81"/>
        <end position="99"/>
    </location>
</feature>
<dbReference type="GeneTree" id="ENSGT00950000183084"/>
<dbReference type="GO" id="GO:0072562">
    <property type="term" value="C:blood microparticle"/>
    <property type="evidence" value="ECO:0007669"/>
    <property type="project" value="TreeGrafter"/>
</dbReference>
<dbReference type="InterPro" id="IPR009003">
    <property type="entry name" value="Peptidase_S1_PA"/>
</dbReference>
<dbReference type="Pfam" id="PF00089">
    <property type="entry name" value="Trypsin"/>
    <property type="match status" value="1"/>
</dbReference>
<feature type="disulfide bond" evidence="25">
    <location>
        <begin position="383"/>
        <end position="429"/>
    </location>
</feature>
<evidence type="ECO:0000313" key="34">
    <source>
        <dbReference type="Ensembl" id="ENSPREP00000016539.1"/>
    </source>
</evidence>
<feature type="domain" description="CUB" evidence="31">
    <location>
        <begin position="25"/>
        <end position="148"/>
    </location>
</feature>
<evidence type="ECO:0000256" key="5">
    <source>
        <dbReference type="ARBA" id="ARBA00022525"/>
    </source>
</evidence>
<dbReference type="Pfam" id="PF00084">
    <property type="entry name" value="Sushi"/>
    <property type="match status" value="2"/>
</dbReference>
<dbReference type="InterPro" id="IPR018097">
    <property type="entry name" value="EGF_Ca-bd_CS"/>
</dbReference>
<evidence type="ECO:0000256" key="30">
    <source>
        <dbReference type="SAM" id="SignalP"/>
    </source>
</evidence>
<comment type="PTM">
    <text evidence="26">The iron and 2-oxoglutarate dependent 3-hydroxylation of aspartate and asparagine is (R) stereospecific within EGF domains.</text>
</comment>
<evidence type="ECO:0000256" key="13">
    <source>
        <dbReference type="ARBA" id="ARBA00022801"/>
    </source>
</evidence>
<dbReference type="KEGG" id="pret:103478000"/>
<keyword evidence="27" id="KW-0106">Calcium</keyword>
<evidence type="ECO:0000256" key="7">
    <source>
        <dbReference type="ARBA" id="ARBA00022553"/>
    </source>
</evidence>
<feature type="active site" description="Charge relay system" evidence="24">
    <location>
        <position position="557"/>
    </location>
</feature>
<dbReference type="Gene3D" id="2.60.120.290">
    <property type="entry name" value="Spermadhesin, CUB domain"/>
    <property type="match status" value="2"/>
</dbReference>
<feature type="disulfide bond" evidence="25 28">
    <location>
        <begin position="198"/>
        <end position="225"/>
    </location>
</feature>
<dbReference type="PANTHER" id="PTHR24255">
    <property type="entry name" value="COMPLEMENT COMPONENT 1, S SUBCOMPONENT-RELATED"/>
    <property type="match status" value="1"/>
</dbReference>
<evidence type="ECO:0000256" key="6">
    <source>
        <dbReference type="ARBA" id="ARBA00022536"/>
    </source>
</evidence>
<evidence type="ECO:0000256" key="19">
    <source>
        <dbReference type="ARBA" id="ARBA00023180"/>
    </source>
</evidence>
<accession>A0A3P9P411</accession>
<dbReference type="GO" id="GO:0004252">
    <property type="term" value="F:serine-type endopeptidase activity"/>
    <property type="evidence" value="ECO:0007669"/>
    <property type="project" value="UniProtKB-EC"/>
</dbReference>
<dbReference type="InterPro" id="IPR000436">
    <property type="entry name" value="Sushi_SCR_CCP_dom"/>
</dbReference>
<feature type="chain" id="PRO_5018307401" description="complement subcomponent C1r" evidence="30">
    <location>
        <begin position="26"/>
        <end position="712"/>
    </location>
</feature>
<evidence type="ECO:0000256" key="18">
    <source>
        <dbReference type="ARBA" id="ARBA00023157"/>
    </source>
</evidence>
<dbReference type="AlphaFoldDB" id="A0A3P9P411"/>
<dbReference type="FunFam" id="2.60.120.290:FF:000012">
    <property type="entry name" value="mannan-binding lectin serine protease 1 isoform X1"/>
    <property type="match status" value="1"/>
</dbReference>
<keyword evidence="14" id="KW-0068">Autocatalytic cleavage</keyword>
<sequence length="712" mass="79200">MDIFNLRISWTSFIIWFLHVLVCECVPLPDSDPPMYGEIHSPQYPLPYPPNLQKQWEISVPEGFQISLTFTHLDIEASAGCYYDSITVLYDEKVLGKFCGNENSADGHHPGYQPILSPGNRLTLIFQSDDYNPDRNQNVGFSAQYQAIDIDECSAPEPEDGSGPLCSQICLNTLGSYLCACHHGYELRSDQRTCMLSCGGGVFDELEGHLMSPGYPNPSPDALSCQYIISVESGFTLSLNFSDKFHIESVDTEEGPNCLHHWLEVIIPGRNPMKLCGGSSPGLLNTNSNIVKLDYNIDNQGQSNGWSLDYSTHRVTCPVPGQVAKGRVTPSLTEYFYRDYIFVRCDDGYKLMMDGVEIMGFSTMCQSNGEWHLPLPECHIIDCGEPDPLLNGGINFLSGFQNQYLSVVQYHCNEPFYSPYGGNNVSLTCEADRQWRSNHDVILRPACLPVCGRPTKQNENHQRIIGGNDAAEHTIPWQAFINVGDSRGGGMIIADRWILTAAHVVVIHGQVQTPEAFSIYLGLTDVHQILETPSLNATAVHVHHQYNNPNNLNYDHDIALIKLKDPVTFKAAIMPLCLPSKNDTYDTGMMGLVSGFGITDKGNQQRFLTNKLKYVHIPVVEQERCSNSLRGTPRTKKPILTDNMFCAGTPEGGKDSCQGDSGSGFTLQSENGRFWAAGIVSWGFRCGQKGTYGFYTKVANYVDWINKIMQEN</sequence>
<keyword evidence="20 26" id="KW-0379">Hydroxylation</keyword>
<proteinExistence type="inferred from homology"/>
<evidence type="ECO:0000259" key="33">
    <source>
        <dbReference type="PROSITE" id="PS50923"/>
    </source>
</evidence>
<dbReference type="FunFam" id="2.10.70.10:FF:000016">
    <property type="entry name" value="Mannan-binding lectin serine protease 1"/>
    <property type="match status" value="1"/>
</dbReference>
<dbReference type="GO" id="GO:0005509">
    <property type="term" value="F:calcium ion binding"/>
    <property type="evidence" value="ECO:0007669"/>
    <property type="project" value="InterPro"/>
</dbReference>
<dbReference type="InterPro" id="IPR043504">
    <property type="entry name" value="Peptidase_S1_PA_chymotrypsin"/>
</dbReference>
<reference evidence="34" key="3">
    <citation type="submission" date="2025-09" db="UniProtKB">
        <authorList>
            <consortium name="Ensembl"/>
        </authorList>
    </citation>
    <scope>IDENTIFICATION</scope>
    <source>
        <strain evidence="34">Guanapo</strain>
    </source>
</reference>
<evidence type="ECO:0000256" key="25">
    <source>
        <dbReference type="PIRSR" id="PIRSR001155-2"/>
    </source>
</evidence>
<keyword evidence="9 29" id="KW-0768">Sushi</keyword>
<dbReference type="SMART" id="SM00179">
    <property type="entry name" value="EGF_CA"/>
    <property type="match status" value="1"/>
</dbReference>
<dbReference type="SUPFAM" id="SSF57535">
    <property type="entry name" value="Complement control module/SCR domain"/>
    <property type="match status" value="2"/>
</dbReference>
<dbReference type="GO" id="GO:0009986">
    <property type="term" value="C:cell surface"/>
    <property type="evidence" value="ECO:0007669"/>
    <property type="project" value="UniProtKB-SubCell"/>
</dbReference>
<feature type="disulfide bond" evidence="25">
    <location>
        <begin position="181"/>
        <end position="194"/>
    </location>
</feature>
<dbReference type="GO" id="GO:0006958">
    <property type="term" value="P:complement activation, classical pathway"/>
    <property type="evidence" value="ECO:0007669"/>
    <property type="project" value="UniProtKB-KW"/>
</dbReference>
<evidence type="ECO:0000256" key="1">
    <source>
        <dbReference type="ARBA" id="ARBA00001057"/>
    </source>
</evidence>
<dbReference type="SMART" id="SM00020">
    <property type="entry name" value="Tryp_SPc"/>
    <property type="match status" value="1"/>
</dbReference>
<dbReference type="OMA" id="IEHSANC"/>
<evidence type="ECO:0000256" key="22">
    <source>
        <dbReference type="ARBA" id="ARBA00093383"/>
    </source>
</evidence>
<dbReference type="InterPro" id="IPR001254">
    <property type="entry name" value="Trypsin_dom"/>
</dbReference>
<evidence type="ECO:0000256" key="14">
    <source>
        <dbReference type="ARBA" id="ARBA00022813"/>
    </source>
</evidence>
<dbReference type="Gene3D" id="2.40.10.10">
    <property type="entry name" value="Trypsin-like serine proteases"/>
    <property type="match status" value="1"/>
</dbReference>
<feature type="binding site" evidence="27">
    <location>
        <position position="84"/>
    </location>
    <ligand>
        <name>Ca(2+)</name>
        <dbReference type="ChEBI" id="CHEBI:29108"/>
        <label>1</label>
    </ligand>
</feature>
<dbReference type="PROSITE" id="PS50923">
    <property type="entry name" value="SUSHI"/>
    <property type="match status" value="2"/>
</dbReference>
<evidence type="ECO:0000256" key="15">
    <source>
        <dbReference type="ARBA" id="ARBA00022825"/>
    </source>
</evidence>
<comment type="subcellular location">
    <subcellularLocation>
        <location evidence="2">Cell surface</location>
    </subcellularLocation>
    <subcellularLocation>
        <location evidence="3">Secreted</location>
    </subcellularLocation>
</comment>
<organism evidence="34 35">
    <name type="scientific">Poecilia reticulata</name>
    <name type="common">Guppy</name>
    <name type="synonym">Acanthophacelus reticulatus</name>
    <dbReference type="NCBI Taxonomy" id="8081"/>
    <lineage>
        <taxon>Eukaryota</taxon>
        <taxon>Metazoa</taxon>
        <taxon>Chordata</taxon>
        <taxon>Craniata</taxon>
        <taxon>Vertebrata</taxon>
        <taxon>Euteleostomi</taxon>
        <taxon>Actinopterygii</taxon>
        <taxon>Neopterygii</taxon>
        <taxon>Teleostei</taxon>
        <taxon>Neoteleostei</taxon>
        <taxon>Acanthomorphata</taxon>
        <taxon>Ovalentaria</taxon>
        <taxon>Atherinomorphae</taxon>
        <taxon>Cyprinodontiformes</taxon>
        <taxon>Poeciliidae</taxon>
        <taxon>Poeciliinae</taxon>
        <taxon>Poecilia</taxon>
    </lineage>
</organism>
<dbReference type="Gene3D" id="2.10.25.10">
    <property type="entry name" value="Laminin"/>
    <property type="match status" value="1"/>
</dbReference>
<dbReference type="Pfam" id="PF14670">
    <property type="entry name" value="FXa_inhibition"/>
    <property type="match status" value="1"/>
</dbReference>
<dbReference type="InterPro" id="IPR035976">
    <property type="entry name" value="Sushi/SCR/CCP_sf"/>
</dbReference>
<dbReference type="RefSeq" id="XP_008429653.1">
    <property type="nucleotide sequence ID" value="XM_008431431.2"/>
</dbReference>
<evidence type="ECO:0000256" key="23">
    <source>
        <dbReference type="ARBA" id="ARBA00093536"/>
    </source>
</evidence>
<dbReference type="PRINTS" id="PR00722">
    <property type="entry name" value="CHYMOTRYPSIN"/>
</dbReference>
<evidence type="ECO:0000256" key="11">
    <source>
        <dbReference type="ARBA" id="ARBA00022723"/>
    </source>
</evidence>
<dbReference type="SMART" id="SM00181">
    <property type="entry name" value="EGF"/>
    <property type="match status" value="1"/>
</dbReference>
<evidence type="ECO:0000313" key="35">
    <source>
        <dbReference type="Proteomes" id="UP000242638"/>
    </source>
</evidence>
<comment type="caution">
    <text evidence="29">Lacks conserved residue(s) required for the propagation of feature annotation.</text>
</comment>
<feature type="disulfide bond" evidence="25">
    <location>
        <begin position="166"/>
        <end position="179"/>
    </location>
</feature>
<keyword evidence="10" id="KW-0645">Protease</keyword>
<feature type="disulfide bond" evidence="25">
    <location>
        <begin position="412"/>
        <end position="447"/>
    </location>
</feature>
<evidence type="ECO:0000256" key="28">
    <source>
        <dbReference type="PROSITE-ProRule" id="PRU00059"/>
    </source>
</evidence>
<feature type="disulfide bond" evidence="25">
    <location>
        <begin position="258"/>
        <end position="276"/>
    </location>
</feature>